<dbReference type="GO" id="GO:0032784">
    <property type="term" value="P:regulation of DNA-templated transcription elongation"/>
    <property type="evidence" value="ECO:0007669"/>
    <property type="project" value="UniProtKB-UniRule"/>
</dbReference>
<dbReference type="SUPFAM" id="SSF46557">
    <property type="entry name" value="GreA transcript cleavage protein, N-terminal domain"/>
    <property type="match status" value="1"/>
</dbReference>
<dbReference type="GO" id="GO:0003746">
    <property type="term" value="F:translation elongation factor activity"/>
    <property type="evidence" value="ECO:0007669"/>
    <property type="project" value="UniProtKB-KW"/>
</dbReference>
<dbReference type="SUPFAM" id="SSF54534">
    <property type="entry name" value="FKBP-like"/>
    <property type="match status" value="1"/>
</dbReference>
<dbReference type="PROSITE" id="PS00830">
    <property type="entry name" value="GREAB_2"/>
    <property type="match status" value="1"/>
</dbReference>
<evidence type="ECO:0000256" key="7">
    <source>
        <dbReference type="ARBA" id="ARBA00030776"/>
    </source>
</evidence>
<evidence type="ECO:0000313" key="11">
    <source>
        <dbReference type="EMBL" id="GEN32423.1"/>
    </source>
</evidence>
<feature type="domain" description="Transcription elongation factor GreA/GreB N-terminal" evidence="10">
    <location>
        <begin position="4"/>
        <end position="73"/>
    </location>
</feature>
<dbReference type="GO" id="GO:0070063">
    <property type="term" value="F:RNA polymerase binding"/>
    <property type="evidence" value="ECO:0007669"/>
    <property type="project" value="InterPro"/>
</dbReference>
<proteinExistence type="inferred from homology"/>
<dbReference type="Pfam" id="PF03449">
    <property type="entry name" value="GreA_GreB_N"/>
    <property type="match status" value="1"/>
</dbReference>
<keyword evidence="11" id="KW-0251">Elongation factor</keyword>
<dbReference type="NCBIfam" id="NF001263">
    <property type="entry name" value="PRK00226.1-4"/>
    <property type="match status" value="1"/>
</dbReference>
<evidence type="ECO:0000256" key="2">
    <source>
        <dbReference type="ARBA" id="ARBA00013729"/>
    </source>
</evidence>
<comment type="caution">
    <text evidence="11">The sequence shown here is derived from an EMBL/GenBank/DDBJ whole genome shotgun (WGS) entry which is preliminary data.</text>
</comment>
<name>A0A511V3U9_9BACI</name>
<dbReference type="EMBL" id="BJXW01000043">
    <property type="protein sequence ID" value="GEN32423.1"/>
    <property type="molecule type" value="Genomic_DNA"/>
</dbReference>
<comment type="similarity">
    <text evidence="1 8">Belongs to the GreA/GreB family.</text>
</comment>
<dbReference type="InterPro" id="IPR001437">
    <property type="entry name" value="Tscrpt_elong_fac_GreA/B_C"/>
</dbReference>
<evidence type="ECO:0000313" key="12">
    <source>
        <dbReference type="Proteomes" id="UP000321491"/>
    </source>
</evidence>
<dbReference type="InterPro" id="IPR018151">
    <property type="entry name" value="TF_GreA/GreB_CS"/>
</dbReference>
<dbReference type="OrthoDB" id="9808774at2"/>
<evidence type="ECO:0000259" key="10">
    <source>
        <dbReference type="Pfam" id="PF03449"/>
    </source>
</evidence>
<dbReference type="InterPro" id="IPR022691">
    <property type="entry name" value="Tscrpt_elong_fac_GreA/B_N"/>
</dbReference>
<dbReference type="PIRSF" id="PIRSF006092">
    <property type="entry name" value="GreA_GreB"/>
    <property type="match status" value="1"/>
</dbReference>
<evidence type="ECO:0000256" key="3">
    <source>
        <dbReference type="ARBA" id="ARBA00023015"/>
    </source>
</evidence>
<keyword evidence="4 8" id="KW-0238">DNA-binding</keyword>
<dbReference type="PANTHER" id="PTHR30437">
    <property type="entry name" value="TRANSCRIPTION ELONGATION FACTOR GREA"/>
    <property type="match status" value="1"/>
</dbReference>
<dbReference type="InterPro" id="IPR036805">
    <property type="entry name" value="Tscrpt_elong_fac_GreA/B_N_sf"/>
</dbReference>
<dbReference type="Proteomes" id="UP000321491">
    <property type="component" value="Unassembled WGS sequence"/>
</dbReference>
<reference evidence="11 12" key="1">
    <citation type="submission" date="2019-07" db="EMBL/GenBank/DDBJ databases">
        <title>Whole genome shotgun sequence of Cerasibacillus quisquiliarum NBRC 102429.</title>
        <authorList>
            <person name="Hosoyama A."/>
            <person name="Uohara A."/>
            <person name="Ohji S."/>
            <person name="Ichikawa N."/>
        </authorList>
    </citation>
    <scope>NUCLEOTIDE SEQUENCE [LARGE SCALE GENOMIC DNA]</scope>
    <source>
        <strain evidence="11 12">NBRC 102429</strain>
    </source>
</reference>
<evidence type="ECO:0000256" key="1">
    <source>
        <dbReference type="ARBA" id="ARBA00008213"/>
    </source>
</evidence>
<dbReference type="AlphaFoldDB" id="A0A511V3U9"/>
<evidence type="ECO:0000259" key="9">
    <source>
        <dbReference type="Pfam" id="PF01272"/>
    </source>
</evidence>
<sequence>MKYPLTEQGLNKLKEELKTLESVKRPIANNRVKAARRFCDFNENATFQEAVQELAQIDKRRKQIEHIIRHATIIEKDTKETTIKLGSTVTFQELPHHHTETYTIVGKAEANPLEGSISIESPFAKGLLGAKRNDIVPIYTPEGEIKVKVLAIY</sequence>
<comment type="function">
    <text evidence="6 8">Necessary for efficient RNA polymerase transcription elongation past template-encoded arresting sites. The arresting sites in DNA have the property of trapping a certain fraction of elongating RNA polymerases that pass through, resulting in locked ternary complexes. Cleavage of the nascent transcript by cleavage factors such as GreA or GreB allows the resumption of elongation from the new 3'terminus. GreA releases sequences of 2 to 3 nucleotides.</text>
</comment>
<dbReference type="PANTHER" id="PTHR30437:SF4">
    <property type="entry name" value="TRANSCRIPTION ELONGATION FACTOR GREA"/>
    <property type="match status" value="1"/>
</dbReference>
<gene>
    <name evidence="11" type="primary">greA_2</name>
    <name evidence="8" type="synonym">greA</name>
    <name evidence="11" type="ORF">CQU01_26610</name>
</gene>
<accession>A0A511V3U9</accession>
<evidence type="ECO:0000256" key="6">
    <source>
        <dbReference type="ARBA" id="ARBA00024916"/>
    </source>
</evidence>
<evidence type="ECO:0000256" key="8">
    <source>
        <dbReference type="HAMAP-Rule" id="MF_00105"/>
    </source>
</evidence>
<dbReference type="HAMAP" id="MF_00105">
    <property type="entry name" value="GreA_GreB"/>
    <property type="match status" value="1"/>
</dbReference>
<keyword evidence="3 8" id="KW-0805">Transcription regulation</keyword>
<dbReference type="Gene3D" id="1.10.287.180">
    <property type="entry name" value="Transcription elongation factor, GreA/GreB, N-terminal domain"/>
    <property type="match status" value="1"/>
</dbReference>
<dbReference type="Gene3D" id="3.10.50.30">
    <property type="entry name" value="Transcription elongation factor, GreA/GreB, C-terminal domain"/>
    <property type="match status" value="1"/>
</dbReference>
<dbReference type="InterPro" id="IPR036953">
    <property type="entry name" value="GreA/GreB_C_sf"/>
</dbReference>
<evidence type="ECO:0000256" key="4">
    <source>
        <dbReference type="ARBA" id="ARBA00023125"/>
    </source>
</evidence>
<dbReference type="FunFam" id="1.10.287.180:FF:000001">
    <property type="entry name" value="Transcription elongation factor GreA"/>
    <property type="match status" value="1"/>
</dbReference>
<dbReference type="GO" id="GO:0003677">
    <property type="term" value="F:DNA binding"/>
    <property type="evidence" value="ECO:0007669"/>
    <property type="project" value="UniProtKB-UniRule"/>
</dbReference>
<feature type="domain" description="Transcription elongation factor GreA/GreB C-terminal" evidence="9">
    <location>
        <begin position="80"/>
        <end position="152"/>
    </location>
</feature>
<dbReference type="InterPro" id="IPR023459">
    <property type="entry name" value="Tscrpt_elong_fac_GreA/B_fam"/>
</dbReference>
<keyword evidence="11" id="KW-0648">Protein biosynthesis</keyword>
<protein>
    <recommendedName>
        <fullName evidence="2 8">Transcription elongation factor GreA</fullName>
    </recommendedName>
    <alternativeName>
        <fullName evidence="7 8">Transcript cleavage factor GreA</fullName>
    </alternativeName>
</protein>
<dbReference type="GO" id="GO:0006354">
    <property type="term" value="P:DNA-templated transcription elongation"/>
    <property type="evidence" value="ECO:0007669"/>
    <property type="project" value="TreeGrafter"/>
</dbReference>
<dbReference type="RefSeq" id="WP_146938765.1">
    <property type="nucleotide sequence ID" value="NZ_BJXW01000043.1"/>
</dbReference>
<dbReference type="Pfam" id="PF01272">
    <property type="entry name" value="GreA_GreB"/>
    <property type="match status" value="1"/>
</dbReference>
<keyword evidence="12" id="KW-1185">Reference proteome</keyword>
<organism evidence="11 12">
    <name type="scientific">Cerasibacillus quisquiliarum</name>
    <dbReference type="NCBI Taxonomy" id="227865"/>
    <lineage>
        <taxon>Bacteria</taxon>
        <taxon>Bacillati</taxon>
        <taxon>Bacillota</taxon>
        <taxon>Bacilli</taxon>
        <taxon>Bacillales</taxon>
        <taxon>Bacillaceae</taxon>
        <taxon>Cerasibacillus</taxon>
    </lineage>
</organism>
<evidence type="ECO:0000256" key="5">
    <source>
        <dbReference type="ARBA" id="ARBA00023163"/>
    </source>
</evidence>
<dbReference type="FunFam" id="3.10.50.30:FF:000001">
    <property type="entry name" value="Transcription elongation factor GreA"/>
    <property type="match status" value="1"/>
</dbReference>
<dbReference type="InterPro" id="IPR028624">
    <property type="entry name" value="Tscrpt_elong_fac_GreA/B"/>
</dbReference>
<keyword evidence="5 8" id="KW-0804">Transcription</keyword>